<organism evidence="1 2">
    <name type="scientific">Putridiphycobacter roseus</name>
    <dbReference type="NCBI Taxonomy" id="2219161"/>
    <lineage>
        <taxon>Bacteria</taxon>
        <taxon>Pseudomonadati</taxon>
        <taxon>Bacteroidota</taxon>
        <taxon>Flavobacteriia</taxon>
        <taxon>Flavobacteriales</taxon>
        <taxon>Crocinitomicaceae</taxon>
        <taxon>Putridiphycobacter</taxon>
    </lineage>
</organism>
<dbReference type="AlphaFoldDB" id="A0A2W1N348"/>
<protein>
    <submittedName>
        <fullName evidence="1">Uncharacterized protein</fullName>
    </submittedName>
</protein>
<sequence>MYQAEAVDESKIFCEAYEFEQGIVIPSQENNNMSTTAINDLCASCDFKESCTLRSLGHFIFQCEHYE</sequence>
<dbReference type="EMBL" id="QKSB01000001">
    <property type="protein sequence ID" value="PZE18747.1"/>
    <property type="molecule type" value="Genomic_DNA"/>
</dbReference>
<name>A0A2W1N348_9FLAO</name>
<accession>A0A2W1N348</accession>
<gene>
    <name evidence="1" type="ORF">DNU06_02655</name>
</gene>
<keyword evidence="2" id="KW-1185">Reference proteome</keyword>
<evidence type="ECO:0000313" key="2">
    <source>
        <dbReference type="Proteomes" id="UP000249248"/>
    </source>
</evidence>
<comment type="caution">
    <text evidence="1">The sequence shown here is derived from an EMBL/GenBank/DDBJ whole genome shotgun (WGS) entry which is preliminary data.</text>
</comment>
<proteinExistence type="predicted"/>
<reference evidence="1 2" key="1">
    <citation type="submission" date="2018-06" db="EMBL/GenBank/DDBJ databases">
        <title>The draft genome sequence of Crocinitomix sp. SM1701.</title>
        <authorList>
            <person name="Zhang X."/>
        </authorList>
    </citation>
    <scope>NUCLEOTIDE SEQUENCE [LARGE SCALE GENOMIC DNA]</scope>
    <source>
        <strain evidence="1 2">SM1701</strain>
    </source>
</reference>
<evidence type="ECO:0000313" key="1">
    <source>
        <dbReference type="EMBL" id="PZE18747.1"/>
    </source>
</evidence>
<dbReference type="Proteomes" id="UP000249248">
    <property type="component" value="Unassembled WGS sequence"/>
</dbReference>